<organism evidence="3 4">
    <name type="scientific">Musa troglodytarum</name>
    <name type="common">fe'i banana</name>
    <dbReference type="NCBI Taxonomy" id="320322"/>
    <lineage>
        <taxon>Eukaryota</taxon>
        <taxon>Viridiplantae</taxon>
        <taxon>Streptophyta</taxon>
        <taxon>Embryophyta</taxon>
        <taxon>Tracheophyta</taxon>
        <taxon>Spermatophyta</taxon>
        <taxon>Magnoliopsida</taxon>
        <taxon>Liliopsida</taxon>
        <taxon>Zingiberales</taxon>
        <taxon>Musaceae</taxon>
        <taxon>Musa</taxon>
    </lineage>
</organism>
<evidence type="ECO:0000313" key="3">
    <source>
        <dbReference type="EMBL" id="URD75384.1"/>
    </source>
</evidence>
<name>A0A9E7EDR6_9LILI</name>
<dbReference type="AlphaFoldDB" id="A0A9E7EDR6"/>
<evidence type="ECO:0000256" key="2">
    <source>
        <dbReference type="SAM" id="SignalP"/>
    </source>
</evidence>
<keyword evidence="2" id="KW-0732">Signal</keyword>
<dbReference type="EMBL" id="CP097502">
    <property type="protein sequence ID" value="URD75384.1"/>
    <property type="molecule type" value="Genomic_DNA"/>
</dbReference>
<reference evidence="3" key="1">
    <citation type="submission" date="2022-05" db="EMBL/GenBank/DDBJ databases">
        <title>The Musa troglodytarum L. genome provides insights into the mechanism of non-climacteric behaviour and enrichment of carotenoids.</title>
        <authorList>
            <person name="Wang J."/>
        </authorList>
    </citation>
    <scope>NUCLEOTIDE SEQUENCE</scope>
    <source>
        <tissue evidence="3">Leaf</tissue>
    </source>
</reference>
<dbReference type="Proteomes" id="UP001055439">
    <property type="component" value="Chromosome 1"/>
</dbReference>
<dbReference type="PANTHER" id="PTHR37184:SF2">
    <property type="entry name" value="CLAVATA3_ESR (CLE)-RELATED PROTEIN 43"/>
    <property type="match status" value="1"/>
</dbReference>
<sequence length="91" mass="9845">MARRRRTGAAVLCLVLLSTFWLFFDSRAVAIRTFPADSSADGRDQTPFVRRRPVPLGDSPPPGTAAAAAEGGGLEDTKRRVPSCPDPLHNR</sequence>
<proteinExistence type="predicted"/>
<feature type="chain" id="PRO_5038957807" evidence="2">
    <location>
        <begin position="29"/>
        <end position="91"/>
    </location>
</feature>
<feature type="signal peptide" evidence="2">
    <location>
        <begin position="1"/>
        <end position="28"/>
    </location>
</feature>
<evidence type="ECO:0000313" key="4">
    <source>
        <dbReference type="Proteomes" id="UP001055439"/>
    </source>
</evidence>
<dbReference type="OrthoDB" id="666236at2759"/>
<dbReference type="InterPro" id="IPR040274">
    <property type="entry name" value="CLE27/CLE43"/>
</dbReference>
<evidence type="ECO:0000256" key="1">
    <source>
        <dbReference type="SAM" id="MobiDB-lite"/>
    </source>
</evidence>
<gene>
    <name evidence="3" type="ORF">MUK42_37759</name>
</gene>
<protein>
    <submittedName>
        <fullName evidence="3">Uncharacterized protein</fullName>
    </submittedName>
</protein>
<feature type="region of interest" description="Disordered" evidence="1">
    <location>
        <begin position="36"/>
        <end position="91"/>
    </location>
</feature>
<accession>A0A9E7EDR6</accession>
<keyword evidence="4" id="KW-1185">Reference proteome</keyword>
<dbReference type="PANTHER" id="PTHR37184">
    <property type="entry name" value="CLAVATA3/ESR (CLE)-RELATED PROTEIN 27"/>
    <property type="match status" value="1"/>
</dbReference>